<dbReference type="AlphaFoldDB" id="A0AAP0J448"/>
<evidence type="ECO:0000313" key="2">
    <source>
        <dbReference type="EMBL" id="KAK9126093.1"/>
    </source>
</evidence>
<evidence type="ECO:0000313" key="3">
    <source>
        <dbReference type="Proteomes" id="UP001419268"/>
    </source>
</evidence>
<feature type="region of interest" description="Disordered" evidence="1">
    <location>
        <begin position="1"/>
        <end position="53"/>
    </location>
</feature>
<dbReference type="EMBL" id="JBBNAG010000006">
    <property type="protein sequence ID" value="KAK9126093.1"/>
    <property type="molecule type" value="Genomic_DNA"/>
</dbReference>
<feature type="compositionally biased region" description="Basic and acidic residues" evidence="1">
    <location>
        <begin position="10"/>
        <end position="22"/>
    </location>
</feature>
<dbReference type="Proteomes" id="UP001419268">
    <property type="component" value="Unassembled WGS sequence"/>
</dbReference>
<evidence type="ECO:0000256" key="1">
    <source>
        <dbReference type="SAM" id="MobiDB-lite"/>
    </source>
</evidence>
<organism evidence="2 3">
    <name type="scientific">Stephania cephalantha</name>
    <dbReference type="NCBI Taxonomy" id="152367"/>
    <lineage>
        <taxon>Eukaryota</taxon>
        <taxon>Viridiplantae</taxon>
        <taxon>Streptophyta</taxon>
        <taxon>Embryophyta</taxon>
        <taxon>Tracheophyta</taxon>
        <taxon>Spermatophyta</taxon>
        <taxon>Magnoliopsida</taxon>
        <taxon>Ranunculales</taxon>
        <taxon>Menispermaceae</taxon>
        <taxon>Menispermoideae</taxon>
        <taxon>Cissampelideae</taxon>
        <taxon>Stephania</taxon>
    </lineage>
</organism>
<accession>A0AAP0J448</accession>
<feature type="compositionally biased region" description="Basic residues" evidence="1">
    <location>
        <begin position="23"/>
        <end position="41"/>
    </location>
</feature>
<name>A0AAP0J448_9MAGN</name>
<gene>
    <name evidence="2" type="ORF">Scep_014939</name>
</gene>
<protein>
    <submittedName>
        <fullName evidence="2">Uncharacterized protein</fullName>
    </submittedName>
</protein>
<proteinExistence type="predicted"/>
<reference evidence="2 3" key="1">
    <citation type="submission" date="2024-01" db="EMBL/GenBank/DDBJ databases">
        <title>Genome assemblies of Stephania.</title>
        <authorList>
            <person name="Yang L."/>
        </authorList>
    </citation>
    <scope>NUCLEOTIDE SEQUENCE [LARGE SCALE GENOMIC DNA]</scope>
    <source>
        <strain evidence="2">JXDWG</strain>
        <tissue evidence="2">Leaf</tissue>
    </source>
</reference>
<sequence>MRLTRSVAESQERREGKEERGRKEMKRKRKRGRQWQQRRRTFVGGGQRGQSSAVGGRRCQALSTLAKVCLARAKARLCSCQRNLPRCCLARAQGTCQGAALLLPKEFAKARPYLCQRRGLARAKGICQGAALLLPKEPAKARPCLCQPSEVEESARVGERMDRMGGCMRRTELENGGGDVFLAIRS</sequence>
<keyword evidence="3" id="KW-1185">Reference proteome</keyword>
<comment type="caution">
    <text evidence="2">The sequence shown here is derived from an EMBL/GenBank/DDBJ whole genome shotgun (WGS) entry which is preliminary data.</text>
</comment>